<sequence>MSEEEIRSRFGRELFAVARIWRRALTRHAVTLGISDGQWAVLDNLNRSGDGVPQSVLADRMGLERSGLVRLLREMEAAGLTQRDPDPQDARSRIVSMTGEGRAMAERILNLVLPIDRHLLRNRSDAELQVMLEWLTQIRAGIEDLPAEAGDAENSSG</sequence>
<dbReference type="EMBL" id="SBLC01000028">
    <property type="protein sequence ID" value="RWY38871.1"/>
    <property type="molecule type" value="Genomic_DNA"/>
</dbReference>
<evidence type="ECO:0000313" key="5">
    <source>
        <dbReference type="EMBL" id="RWY38871.1"/>
    </source>
</evidence>
<dbReference type="GO" id="GO:0003700">
    <property type="term" value="F:DNA-binding transcription factor activity"/>
    <property type="evidence" value="ECO:0007669"/>
    <property type="project" value="InterPro"/>
</dbReference>
<evidence type="ECO:0000256" key="1">
    <source>
        <dbReference type="ARBA" id="ARBA00023015"/>
    </source>
</evidence>
<dbReference type="PANTHER" id="PTHR33164:SF64">
    <property type="entry name" value="TRANSCRIPTIONAL REGULATOR SLYA"/>
    <property type="match status" value="1"/>
</dbReference>
<dbReference type="InterPro" id="IPR036390">
    <property type="entry name" value="WH_DNA-bd_sf"/>
</dbReference>
<evidence type="ECO:0000256" key="3">
    <source>
        <dbReference type="ARBA" id="ARBA00023163"/>
    </source>
</evidence>
<evidence type="ECO:0000256" key="2">
    <source>
        <dbReference type="ARBA" id="ARBA00023125"/>
    </source>
</evidence>
<proteinExistence type="predicted"/>
<keyword evidence="3" id="KW-0804">Transcription</keyword>
<dbReference type="InterPro" id="IPR036388">
    <property type="entry name" value="WH-like_DNA-bd_sf"/>
</dbReference>
<dbReference type="OrthoDB" id="582199at2"/>
<accession>A0A444M8S7</accession>
<dbReference type="PROSITE" id="PS50995">
    <property type="entry name" value="HTH_MARR_2"/>
    <property type="match status" value="1"/>
</dbReference>
<keyword evidence="6" id="KW-1185">Reference proteome</keyword>
<dbReference type="Pfam" id="PF12802">
    <property type="entry name" value="MarR_2"/>
    <property type="match status" value="1"/>
</dbReference>
<feature type="domain" description="HTH marR-type" evidence="4">
    <location>
        <begin position="7"/>
        <end position="140"/>
    </location>
</feature>
<dbReference type="PANTHER" id="PTHR33164">
    <property type="entry name" value="TRANSCRIPTIONAL REGULATOR, MARR FAMILY"/>
    <property type="match status" value="1"/>
</dbReference>
<dbReference type="SMART" id="SM00347">
    <property type="entry name" value="HTH_MARR"/>
    <property type="match status" value="1"/>
</dbReference>
<comment type="caution">
    <text evidence="5">The sequence shown here is derived from an EMBL/GenBank/DDBJ whole genome shotgun (WGS) entry which is preliminary data.</text>
</comment>
<protein>
    <submittedName>
        <fullName evidence="5">MarR family transcriptional regulator</fullName>
    </submittedName>
</protein>
<dbReference type="AlphaFoldDB" id="A0A444M8S7"/>
<dbReference type="Gene3D" id="1.10.10.10">
    <property type="entry name" value="Winged helix-like DNA-binding domain superfamily/Winged helix DNA-binding domain"/>
    <property type="match status" value="1"/>
</dbReference>
<dbReference type="RefSeq" id="WP_128490326.1">
    <property type="nucleotide sequence ID" value="NZ_JBHLXB010000152.1"/>
</dbReference>
<keyword evidence="1" id="KW-0805">Transcription regulation</keyword>
<name>A0A444M8S7_9RHOB</name>
<gene>
    <name evidence="5" type="ORF">EP867_15150</name>
</gene>
<organism evidence="5 6">
    <name type="scientific">Falsigemmobacter intermedius</name>
    <dbReference type="NCBI Taxonomy" id="1553448"/>
    <lineage>
        <taxon>Bacteria</taxon>
        <taxon>Pseudomonadati</taxon>
        <taxon>Pseudomonadota</taxon>
        <taxon>Alphaproteobacteria</taxon>
        <taxon>Rhodobacterales</taxon>
        <taxon>Paracoccaceae</taxon>
        <taxon>Falsigemmobacter</taxon>
    </lineage>
</organism>
<evidence type="ECO:0000313" key="6">
    <source>
        <dbReference type="Proteomes" id="UP000287168"/>
    </source>
</evidence>
<dbReference type="InterPro" id="IPR039422">
    <property type="entry name" value="MarR/SlyA-like"/>
</dbReference>
<evidence type="ECO:0000259" key="4">
    <source>
        <dbReference type="PROSITE" id="PS50995"/>
    </source>
</evidence>
<dbReference type="SUPFAM" id="SSF46785">
    <property type="entry name" value="Winged helix' DNA-binding domain"/>
    <property type="match status" value="1"/>
</dbReference>
<reference evidence="5 6" key="1">
    <citation type="journal article" date="2015" name="Int. J. Syst. Evol. Microbiol.">
        <title>Gemmobacter intermedius sp. nov., isolated from a white stork (Ciconia ciconia).</title>
        <authorList>
            <person name="Kampfer P."/>
            <person name="Jerzak L."/>
            <person name="Wilharm G."/>
            <person name="Golke J."/>
            <person name="Busse H.J."/>
            <person name="Glaeser S.P."/>
        </authorList>
    </citation>
    <scope>NUCLEOTIDE SEQUENCE [LARGE SCALE GENOMIC DNA]</scope>
    <source>
        <strain evidence="5 6">119/4</strain>
    </source>
</reference>
<dbReference type="GO" id="GO:0006950">
    <property type="term" value="P:response to stress"/>
    <property type="evidence" value="ECO:0007669"/>
    <property type="project" value="TreeGrafter"/>
</dbReference>
<dbReference type="Proteomes" id="UP000287168">
    <property type="component" value="Unassembled WGS sequence"/>
</dbReference>
<dbReference type="InterPro" id="IPR000835">
    <property type="entry name" value="HTH_MarR-typ"/>
</dbReference>
<dbReference type="GO" id="GO:0003677">
    <property type="term" value="F:DNA binding"/>
    <property type="evidence" value="ECO:0007669"/>
    <property type="project" value="UniProtKB-KW"/>
</dbReference>
<dbReference type="PRINTS" id="PR00598">
    <property type="entry name" value="HTHMARR"/>
</dbReference>
<keyword evidence="2" id="KW-0238">DNA-binding</keyword>